<protein>
    <submittedName>
        <fullName evidence="1">Uncharacterized protein</fullName>
    </submittedName>
</protein>
<dbReference type="AlphaFoldDB" id="A0A699GT23"/>
<name>A0A699GT23_TANCI</name>
<proteinExistence type="predicted"/>
<evidence type="ECO:0000313" key="1">
    <source>
        <dbReference type="EMBL" id="GEW33946.1"/>
    </source>
</evidence>
<gene>
    <name evidence="1" type="ORF">Tci_205922</name>
</gene>
<organism evidence="1">
    <name type="scientific">Tanacetum cinerariifolium</name>
    <name type="common">Dalmatian daisy</name>
    <name type="synonym">Chrysanthemum cinerariifolium</name>
    <dbReference type="NCBI Taxonomy" id="118510"/>
    <lineage>
        <taxon>Eukaryota</taxon>
        <taxon>Viridiplantae</taxon>
        <taxon>Streptophyta</taxon>
        <taxon>Embryophyta</taxon>
        <taxon>Tracheophyta</taxon>
        <taxon>Spermatophyta</taxon>
        <taxon>Magnoliopsida</taxon>
        <taxon>eudicotyledons</taxon>
        <taxon>Gunneridae</taxon>
        <taxon>Pentapetalae</taxon>
        <taxon>asterids</taxon>
        <taxon>campanulids</taxon>
        <taxon>Asterales</taxon>
        <taxon>Asteraceae</taxon>
        <taxon>Asteroideae</taxon>
        <taxon>Anthemideae</taxon>
        <taxon>Anthemidinae</taxon>
        <taxon>Tanacetum</taxon>
    </lineage>
</organism>
<accession>A0A699GT23</accession>
<comment type="caution">
    <text evidence="1">The sequence shown here is derived from an EMBL/GenBank/DDBJ whole genome shotgun (WGS) entry which is preliminary data.</text>
</comment>
<sequence>MKEASASVVFNQSVSFAVYKLNRAVISILKFLKRKLDLHKMAQNADVITCKAAVVRVLGGPVMVEERFAPPKVSEVKINMIMARLWSKILEGAYCELIRLQELCEYSEKQEGVLLLFRLKLIFAYLLMGV</sequence>
<dbReference type="EMBL" id="BKCJ010054339">
    <property type="protein sequence ID" value="GEW33946.1"/>
    <property type="molecule type" value="Genomic_DNA"/>
</dbReference>
<reference evidence="1" key="1">
    <citation type="journal article" date="2019" name="Sci. Rep.">
        <title>Draft genome of Tanacetum cinerariifolium, the natural source of mosquito coil.</title>
        <authorList>
            <person name="Yamashiro T."/>
            <person name="Shiraishi A."/>
            <person name="Satake H."/>
            <person name="Nakayama K."/>
        </authorList>
    </citation>
    <scope>NUCLEOTIDE SEQUENCE</scope>
</reference>